<dbReference type="SMART" id="SM00116">
    <property type="entry name" value="CBS"/>
    <property type="match status" value="2"/>
</dbReference>
<keyword evidence="3" id="KW-0486">Methionine biosynthesis</keyword>
<dbReference type="PIRSF" id="PIRSF037253">
    <property type="entry name" value="HTH_CBS_prd"/>
    <property type="match status" value="1"/>
</dbReference>
<dbReference type="PATRIC" id="fig|1434107.4.peg.3104"/>
<dbReference type="PANTHER" id="PTHR43080:SF4">
    <property type="entry name" value="CRO-LIKE PROTEIN"/>
    <property type="match status" value="1"/>
</dbReference>
<sequence length="187" mass="20259">MQLPTPEGLKKRRNELGLTQSDLAKRAGVSQPLIARIESGDVDPRLSTVRKILDAFEEVEKEQQIIIIDLMHSPVIHVSPGDSVEEVVNLMQKHGFSQVPVLDKGIPVGSVSEDMIVKLMAENKKKSISQLKVSEIMGEAFPTVSPGISISVVSHMLEGNPAVLVVEKGAVIGVVTKHDVMTLLQGQ</sequence>
<dbReference type="Gene3D" id="3.10.580.10">
    <property type="entry name" value="CBS-domain"/>
    <property type="match status" value="1"/>
</dbReference>
<dbReference type="HOGENOM" id="CLU_116133_0_0_2"/>
<dbReference type="PROSITE" id="PS50943">
    <property type="entry name" value="HTH_CROC1"/>
    <property type="match status" value="1"/>
</dbReference>
<dbReference type="SUPFAM" id="SSF54631">
    <property type="entry name" value="CBS-domain pair"/>
    <property type="match status" value="1"/>
</dbReference>
<evidence type="ECO:0000313" key="7">
    <source>
        <dbReference type="EMBL" id="AKB83029.1"/>
    </source>
</evidence>
<dbReference type="InterPro" id="IPR001387">
    <property type="entry name" value="Cro/C1-type_HTH"/>
</dbReference>
<dbReference type="Pfam" id="PF00571">
    <property type="entry name" value="CBS"/>
    <property type="match status" value="2"/>
</dbReference>
<dbReference type="InterPro" id="IPR010982">
    <property type="entry name" value="Lambda_DNA-bd_dom_sf"/>
</dbReference>
<dbReference type="CDD" id="cd00093">
    <property type="entry name" value="HTH_XRE"/>
    <property type="match status" value="1"/>
</dbReference>
<dbReference type="EMBL" id="CP009517">
    <property type="protein sequence ID" value="AKB83029.1"/>
    <property type="molecule type" value="Genomic_DNA"/>
</dbReference>
<dbReference type="GeneID" id="24790058"/>
<dbReference type="Gene3D" id="1.10.260.40">
    <property type="entry name" value="lambda repressor-like DNA-binding domains"/>
    <property type="match status" value="1"/>
</dbReference>
<keyword evidence="2 4" id="KW-0129">CBS domain</keyword>
<evidence type="ECO:0000256" key="2">
    <source>
        <dbReference type="ARBA" id="ARBA00023122"/>
    </source>
</evidence>
<proteinExistence type="predicted"/>
<dbReference type="InterPro" id="IPR046342">
    <property type="entry name" value="CBS_dom_sf"/>
</dbReference>
<dbReference type="GO" id="GO:0003677">
    <property type="term" value="F:DNA binding"/>
    <property type="evidence" value="ECO:0007669"/>
    <property type="project" value="InterPro"/>
</dbReference>
<evidence type="ECO:0000256" key="1">
    <source>
        <dbReference type="ARBA" id="ARBA00022605"/>
    </source>
</evidence>
<dbReference type="InterPro" id="IPR000644">
    <property type="entry name" value="CBS_dom"/>
</dbReference>
<evidence type="ECO:0000259" key="6">
    <source>
        <dbReference type="PROSITE" id="PS51371"/>
    </source>
</evidence>
<evidence type="ECO:0000313" key="8">
    <source>
        <dbReference type="Proteomes" id="UP000033066"/>
    </source>
</evidence>
<dbReference type="AlphaFoldDB" id="A0A0E3WY04"/>
<keyword evidence="1" id="KW-0028">Amino-acid biosynthesis</keyword>
<protein>
    <submittedName>
        <fullName evidence="7">Cro-like protein</fullName>
    </submittedName>
</protein>
<dbReference type="STRING" id="1434107.MSBR3_2451"/>
<dbReference type="SMART" id="SM00530">
    <property type="entry name" value="HTH_XRE"/>
    <property type="match status" value="1"/>
</dbReference>
<evidence type="ECO:0000259" key="5">
    <source>
        <dbReference type="PROSITE" id="PS50943"/>
    </source>
</evidence>
<dbReference type="OrthoDB" id="30763at2157"/>
<accession>A0A0E3WY04</accession>
<dbReference type="InterPro" id="IPR051257">
    <property type="entry name" value="Diverse_CBS-Domain"/>
</dbReference>
<dbReference type="PANTHER" id="PTHR43080">
    <property type="entry name" value="CBS DOMAIN-CONTAINING PROTEIN CBSX3, MITOCHONDRIAL"/>
    <property type="match status" value="1"/>
</dbReference>
<dbReference type="KEGG" id="mbak:MSBR3_2451"/>
<dbReference type="SUPFAM" id="SSF47413">
    <property type="entry name" value="lambda repressor-like DNA-binding domains"/>
    <property type="match status" value="1"/>
</dbReference>
<dbReference type="GO" id="GO:0009086">
    <property type="term" value="P:methionine biosynthetic process"/>
    <property type="evidence" value="ECO:0007669"/>
    <property type="project" value="UniProtKB-KW"/>
</dbReference>
<feature type="domain" description="HTH cro/C1-type" evidence="5">
    <location>
        <begin position="9"/>
        <end position="66"/>
    </location>
</feature>
<keyword evidence="8" id="KW-1185">Reference proteome</keyword>
<dbReference type="PROSITE" id="PS51371">
    <property type="entry name" value="CBS"/>
    <property type="match status" value="1"/>
</dbReference>
<feature type="domain" description="CBS" evidence="6">
    <location>
        <begin position="71"/>
        <end position="127"/>
    </location>
</feature>
<reference evidence="7" key="1">
    <citation type="submission" date="2014-07" db="EMBL/GenBank/DDBJ databases">
        <title>Methanogenic archaea and the global carbon cycle.</title>
        <authorList>
            <person name="Henriksen J.R."/>
            <person name="Luke J."/>
            <person name="Reinhart S."/>
            <person name="Benedict M.N."/>
            <person name="Youngblut N.D."/>
            <person name="Metcalf M.E."/>
            <person name="Whitaker R.J."/>
            <person name="Metcalf W.W."/>
        </authorList>
    </citation>
    <scope>NUCLEOTIDE SEQUENCE [LARGE SCALE GENOMIC DNA]</scope>
    <source>
        <strain evidence="7">3</strain>
    </source>
</reference>
<dbReference type="Proteomes" id="UP000033066">
    <property type="component" value="Chromosome"/>
</dbReference>
<dbReference type="InterPro" id="IPR017158">
    <property type="entry name" value="Tscrpt-reg_CBS-contain_prd"/>
</dbReference>
<evidence type="ECO:0000256" key="3">
    <source>
        <dbReference type="ARBA" id="ARBA00023167"/>
    </source>
</evidence>
<gene>
    <name evidence="7" type="ORF">MSBR3_2451</name>
</gene>
<name>A0A0E3WY04_METBA</name>
<dbReference type="Pfam" id="PF01381">
    <property type="entry name" value="HTH_3"/>
    <property type="match status" value="1"/>
</dbReference>
<evidence type="ECO:0000256" key="4">
    <source>
        <dbReference type="PROSITE-ProRule" id="PRU00703"/>
    </source>
</evidence>
<organism evidence="7 8">
    <name type="scientific">Methanosarcina barkeri 3</name>
    <dbReference type="NCBI Taxonomy" id="1434107"/>
    <lineage>
        <taxon>Archaea</taxon>
        <taxon>Methanobacteriati</taxon>
        <taxon>Methanobacteriota</taxon>
        <taxon>Stenosarchaea group</taxon>
        <taxon>Methanomicrobia</taxon>
        <taxon>Methanosarcinales</taxon>
        <taxon>Methanosarcinaceae</taxon>
        <taxon>Methanosarcina</taxon>
    </lineage>
</organism>
<dbReference type="RefSeq" id="WP_048108720.1">
    <property type="nucleotide sequence ID" value="NZ_CP009517.1"/>
</dbReference>